<accession>A0A2D0N4H3</accession>
<dbReference type="OrthoDB" id="9808275at2"/>
<dbReference type="RefSeq" id="WP_099153288.1">
    <property type="nucleotide sequence ID" value="NZ_PDUD01000032.1"/>
</dbReference>
<comment type="caution">
    <text evidence="1">The sequence shown here is derived from an EMBL/GenBank/DDBJ whole genome shotgun (WGS) entry which is preliminary data.</text>
</comment>
<evidence type="ECO:0000313" key="2">
    <source>
        <dbReference type="Proteomes" id="UP000223913"/>
    </source>
</evidence>
<evidence type="ECO:0000313" key="1">
    <source>
        <dbReference type="EMBL" id="PHN03452.1"/>
    </source>
</evidence>
<gene>
    <name evidence="1" type="ORF">CRP01_27615</name>
</gene>
<reference evidence="1 2" key="1">
    <citation type="submission" date="2017-10" db="EMBL/GenBank/DDBJ databases">
        <title>The draft genome sequence of Lewinella nigricans NBRC 102662.</title>
        <authorList>
            <person name="Wang K."/>
        </authorList>
    </citation>
    <scope>NUCLEOTIDE SEQUENCE [LARGE SCALE GENOMIC DNA]</scope>
    <source>
        <strain evidence="1 2">NBRC 102662</strain>
    </source>
</reference>
<sequence length="1061" mass="124094">MTQAKNQPSSGNIYFTIPEFEKFGEVLHDRLHGMIYHVEELHSRFMLITNLFDRDPKRIAALREEGKKDLEALCYCGTGRQRYILELEEPEYYIKKNGGQWDREKWQKLRDKNWNELRYRKMTRAMKKVETFDYFDQFRKGEIPEDKQTGLGLEDIKVSDLKIYFKSLDNVLQKNEHPIISDYFDIEKDKYIGIPVLGLGLFQGIVWIVFTDEVTEKFSDRDRIKRLIRLFQMEYDNLALNWQLSGDGISKQSLIDRAIDRMEETNPIQRSCNIRLYYDISEHYHRERIEQNESVTRRVRDQFQKTAIISIMLDAFAKNVSTQSLATLAWWFKEHAEIARLEEELSGAHFNPLIRYSKVVENHPGFSKELYPLFKFLLEKGAFWSGITRQNNFTGEMDDLFHLLWHEFVYNPLYLGTLAVSKQVLKLRIRVTIYSEDRQSVRFRFVKFKTIKKNADGKLLDGEFAVINLEDFQAGLVSRDKSVFVEKGTAFELLRPELEKYRAFFPGGVVGKQAFFTLLENEIRNVKHFRQQTLKNIQEQGLVLNISIFEAYLDTEKEEYALAPELFKIGVWLQHQVRIGADLMLRRIEGLDEDIVSDVSHQPKFGGNHQDKICAALLMTNSFHLVQDKESEIGKIYYPWVKTASQEMEISGGKHIAFEVSSRKYKEPGAVDKIKELMVSKEAHLKKYFHLWRADDIYTIKDREYRKVTMDNLARHRFLHLTRAPLGTYKKYRADGLIRIISKDIPKLAGIADAYQYWMPIWLKADNGNLDFVVDFLERDSPIVRLTFIAGSGADRGGTIQIENAEEIQRTEQDRERLEAYRSIPNRTTVSLVRGARFQTSPKHFNYSPEGALINRFAGGANLAALSRLSEGGAFELLEVVATRICIFNRWIYNRLNLRRDLDVQNGKILSETKSRWQAEHLTSYREKLFLDFREETPEDWEKVKAGGLLSHHFVILNLSFIEEMTDKQGRFYTEERIIEFIDEQILQGTKPESVKRDFVLVIATEGARTTWWDAIAQESAYASFITFRPIESIQEVFEDAVQMADDFQLKYNMVKLLFGS</sequence>
<dbReference type="Proteomes" id="UP000223913">
    <property type="component" value="Unassembled WGS sequence"/>
</dbReference>
<dbReference type="EMBL" id="PDUD01000032">
    <property type="protein sequence ID" value="PHN03452.1"/>
    <property type="molecule type" value="Genomic_DNA"/>
</dbReference>
<dbReference type="AlphaFoldDB" id="A0A2D0N4H3"/>
<proteinExistence type="predicted"/>
<keyword evidence="2" id="KW-1185">Reference proteome</keyword>
<organism evidence="1 2">
    <name type="scientific">Flavilitoribacter nigricans (strain ATCC 23147 / DSM 23189 / NBRC 102662 / NCIMB 1420 / SS-2)</name>
    <name type="common">Lewinella nigricans</name>
    <dbReference type="NCBI Taxonomy" id="1122177"/>
    <lineage>
        <taxon>Bacteria</taxon>
        <taxon>Pseudomonadati</taxon>
        <taxon>Bacteroidota</taxon>
        <taxon>Saprospiria</taxon>
        <taxon>Saprospirales</taxon>
        <taxon>Lewinellaceae</taxon>
        <taxon>Flavilitoribacter</taxon>
    </lineage>
</organism>
<name>A0A2D0N4H3_FLAN2</name>
<protein>
    <submittedName>
        <fullName evidence="1">Uncharacterized protein</fullName>
    </submittedName>
</protein>